<keyword evidence="1" id="KW-0175">Coiled coil</keyword>
<dbReference type="EMBL" id="LC043068">
    <property type="protein sequence ID" value="BAR72244.1"/>
    <property type="molecule type" value="Genomic_DNA"/>
</dbReference>
<evidence type="ECO:0000313" key="2">
    <source>
        <dbReference type="EMBL" id="BAR72244.1"/>
    </source>
</evidence>
<protein>
    <recommendedName>
        <fullName evidence="3">Flagellar protein FliT</fullName>
    </recommendedName>
</protein>
<name>A0A0F7QZI6_9SPHN</name>
<evidence type="ECO:0000256" key="1">
    <source>
        <dbReference type="SAM" id="Coils"/>
    </source>
</evidence>
<organism evidence="2">
    <name type="scientific">Sphingomonas sp. A1</name>
    <dbReference type="NCBI Taxonomy" id="90322"/>
    <lineage>
        <taxon>Bacteria</taxon>
        <taxon>Pseudomonadati</taxon>
        <taxon>Pseudomonadota</taxon>
        <taxon>Alphaproteobacteria</taxon>
        <taxon>Sphingomonadales</taxon>
        <taxon>Sphingomonadaceae</taxon>
        <taxon>Sphingomonas</taxon>
    </lineage>
</organism>
<dbReference type="AlphaFoldDB" id="A0A0F7QZI6"/>
<feature type="coiled-coil region" evidence="1">
    <location>
        <begin position="58"/>
        <end position="85"/>
    </location>
</feature>
<proteinExistence type="predicted"/>
<accession>A0A0F7QZI6</accession>
<evidence type="ECO:0008006" key="3">
    <source>
        <dbReference type="Google" id="ProtNLM"/>
    </source>
</evidence>
<reference evidence="2" key="1">
    <citation type="submission" date="2015-04" db="EMBL/GenBank/DDBJ databases">
        <title>Formation of a single polar flagellum by lateral and polar bacterial flagellar gene sets.</title>
        <authorList>
            <person name="Maruyama Y."/>
            <person name="Kobayashi M."/>
            <person name="Murata K."/>
            <person name="Hashimoto W."/>
        </authorList>
    </citation>
    <scope>NUCLEOTIDE SEQUENCE</scope>
    <source>
        <strain evidence="2">A1</strain>
    </source>
</reference>
<sequence length="104" mass="11691">MARSSLVLNLAYQLGQAAVERDWDGVARVDREIATALPRMAEKGAWTPGEAKALATLRETHRIVLEQCEREAADLDARMVSLRAHKDGWLAYAMEDENDMERHA</sequence>